<sequence length="164" mass="18385">MAKSLRISTQAFDKWGVEPVAKVGRSVYFDCAAVVERRLAHQAEKHQPRPTDGDEEIDPFIEYKLAVERRRLTAAQAEGQEQKNAIAARQSVPAEFAIFALSRTGAEIATILDTLASTMKRKHPDLEVRHLETLARELSKARNLAAGLDQRLPEFLDEYIDANT</sequence>
<dbReference type="Proteomes" id="UP000466024">
    <property type="component" value="Unassembled WGS sequence"/>
</dbReference>
<evidence type="ECO:0000313" key="1">
    <source>
        <dbReference type="EMBL" id="KAA0015492.1"/>
    </source>
</evidence>
<dbReference type="Pfam" id="PF07471">
    <property type="entry name" value="Phage_Nu1"/>
    <property type="match status" value="1"/>
</dbReference>
<keyword evidence="2" id="KW-1185">Reference proteome</keyword>
<reference evidence="1 2" key="1">
    <citation type="submission" date="2019-08" db="EMBL/GenBank/DDBJ databases">
        <title>Bioinformatics analysis of the strain L3 and L5.</title>
        <authorList>
            <person name="Li X."/>
        </authorList>
    </citation>
    <scope>NUCLEOTIDE SEQUENCE [LARGE SCALE GENOMIC DNA]</scope>
    <source>
        <strain evidence="1 2">L3</strain>
    </source>
</reference>
<protein>
    <submittedName>
        <fullName evidence="1">Terminase small subunit</fullName>
    </submittedName>
</protein>
<proteinExistence type="predicted"/>
<dbReference type="AlphaFoldDB" id="A0A640W977"/>
<accession>A0A640W977</accession>
<gene>
    <name evidence="1" type="ORF">F0A16_20610</name>
</gene>
<organism evidence="1 2">
    <name type="scientific">Salinicola corii</name>
    <dbReference type="NCBI Taxonomy" id="2606937"/>
    <lineage>
        <taxon>Bacteria</taxon>
        <taxon>Pseudomonadati</taxon>
        <taxon>Pseudomonadota</taxon>
        <taxon>Gammaproteobacteria</taxon>
        <taxon>Oceanospirillales</taxon>
        <taxon>Halomonadaceae</taxon>
        <taxon>Salinicola</taxon>
    </lineage>
</organism>
<name>A0A640W977_9GAMM</name>
<evidence type="ECO:0000313" key="2">
    <source>
        <dbReference type="Proteomes" id="UP000466024"/>
    </source>
</evidence>
<dbReference type="EMBL" id="VTPX01000021">
    <property type="protein sequence ID" value="KAA0015492.1"/>
    <property type="molecule type" value="Genomic_DNA"/>
</dbReference>
<dbReference type="RefSeq" id="WP_149437793.1">
    <property type="nucleotide sequence ID" value="NZ_VTPX01000021.1"/>
</dbReference>
<comment type="caution">
    <text evidence="1">The sequence shown here is derived from an EMBL/GenBank/DDBJ whole genome shotgun (WGS) entry which is preliminary data.</text>
</comment>
<dbReference type="InterPro" id="IPR010906">
    <property type="entry name" value="Phage_lambda_Nu1_terminase-ssu"/>
</dbReference>